<sequence>MITGAEARNRRTGGPFHFPSKEPLMHPDFLQAAAENRIARYRQQARESALRRTVRAARALRRRGGVPGPASVRAAHEVGPAAPRRQDAAGAALAESAEGDRVPARC</sequence>
<dbReference type="AlphaFoldDB" id="A0A4P6Q498"/>
<feature type="region of interest" description="Disordered" evidence="1">
    <location>
        <begin position="1"/>
        <end position="24"/>
    </location>
</feature>
<organism evidence="2 3">
    <name type="scientific">Streptomonospora litoralis</name>
    <dbReference type="NCBI Taxonomy" id="2498135"/>
    <lineage>
        <taxon>Bacteria</taxon>
        <taxon>Bacillati</taxon>
        <taxon>Actinomycetota</taxon>
        <taxon>Actinomycetes</taxon>
        <taxon>Streptosporangiales</taxon>
        <taxon>Nocardiopsidaceae</taxon>
        <taxon>Streptomonospora</taxon>
    </lineage>
</organism>
<evidence type="ECO:0000313" key="2">
    <source>
        <dbReference type="EMBL" id="QBI53749.1"/>
    </source>
</evidence>
<name>A0A4P6Q498_9ACTN</name>
<gene>
    <name evidence="2" type="ORF">EKD16_09805</name>
</gene>
<evidence type="ECO:0000256" key="1">
    <source>
        <dbReference type="SAM" id="MobiDB-lite"/>
    </source>
</evidence>
<feature type="region of interest" description="Disordered" evidence="1">
    <location>
        <begin position="62"/>
        <end position="106"/>
    </location>
</feature>
<keyword evidence="3" id="KW-1185">Reference proteome</keyword>
<dbReference type="KEGG" id="strr:EKD16_09805"/>
<evidence type="ECO:0000313" key="3">
    <source>
        <dbReference type="Proteomes" id="UP000292235"/>
    </source>
</evidence>
<reference evidence="2 3" key="1">
    <citation type="submission" date="2019-02" db="EMBL/GenBank/DDBJ databases">
        <authorList>
            <person name="Khodamoradi S."/>
            <person name="Hahnke R.L."/>
            <person name="Kaempfer P."/>
            <person name="Schumann P."/>
            <person name="Rohde M."/>
            <person name="Steinert M."/>
            <person name="Luzhetskyy A."/>
            <person name="Wink J."/>
            <person name="Ruckert C."/>
        </authorList>
    </citation>
    <scope>NUCLEOTIDE SEQUENCE [LARGE SCALE GENOMIC DNA]</scope>
    <source>
        <strain evidence="2 3">M2</strain>
    </source>
</reference>
<protein>
    <submittedName>
        <fullName evidence="2">Uncharacterized protein</fullName>
    </submittedName>
</protein>
<feature type="compositionally biased region" description="Low complexity" evidence="1">
    <location>
        <begin position="79"/>
        <end position="96"/>
    </location>
</feature>
<dbReference type="Proteomes" id="UP000292235">
    <property type="component" value="Chromosome"/>
</dbReference>
<proteinExistence type="predicted"/>
<accession>A0A4P6Q498</accession>
<dbReference type="EMBL" id="CP036455">
    <property type="protein sequence ID" value="QBI53749.1"/>
    <property type="molecule type" value="Genomic_DNA"/>
</dbReference>